<dbReference type="KEGG" id="cyj:Cyan7822_6168"/>
<dbReference type="HOGENOM" id="CLU_155840_0_0_3"/>
<evidence type="ECO:0000313" key="1">
    <source>
        <dbReference type="EMBL" id="ADN17992.1"/>
    </source>
</evidence>
<dbReference type="OrthoDB" id="532665at2"/>
<evidence type="ECO:0000313" key="2">
    <source>
        <dbReference type="Proteomes" id="UP000008206"/>
    </source>
</evidence>
<geneLocation type="plasmid" evidence="1 2">
    <name>Cy782201</name>
</geneLocation>
<dbReference type="EMBL" id="CP002199">
    <property type="protein sequence ID" value="ADN17992.1"/>
    <property type="molecule type" value="Genomic_DNA"/>
</dbReference>
<accession>E0UM12</accession>
<keyword evidence="2" id="KW-1185">Reference proteome</keyword>
<dbReference type="Proteomes" id="UP000008206">
    <property type="component" value="Plasmid Cy782201"/>
</dbReference>
<dbReference type="RefSeq" id="WP_013334742.1">
    <property type="nucleotide sequence ID" value="NC_014533.1"/>
</dbReference>
<keyword evidence="1" id="KW-0614">Plasmid</keyword>
<reference evidence="2" key="1">
    <citation type="journal article" date="2011" name="MBio">
        <title>Novel metabolic attributes of the genus Cyanothece, comprising a group of unicellular nitrogen-fixing Cyanobacteria.</title>
        <authorList>
            <person name="Bandyopadhyay A."/>
            <person name="Elvitigala T."/>
            <person name="Welsh E."/>
            <person name="Stockel J."/>
            <person name="Liberton M."/>
            <person name="Min H."/>
            <person name="Sherman L.A."/>
            <person name="Pakrasi H.B."/>
        </authorList>
    </citation>
    <scope>NUCLEOTIDE SEQUENCE [LARGE SCALE GENOMIC DNA]</scope>
    <source>
        <strain evidence="2">PCC 7822</strain>
        <plasmid evidence="2">Cy782201</plasmid>
    </source>
</reference>
<dbReference type="AlphaFoldDB" id="E0UM12"/>
<name>E0UM12_GLOV7</name>
<proteinExistence type="predicted"/>
<evidence type="ECO:0008006" key="3">
    <source>
        <dbReference type="Google" id="ProtNLM"/>
    </source>
</evidence>
<organism evidence="1 2">
    <name type="scientific">Gloeothece verrucosa (strain PCC 7822)</name>
    <name type="common">Cyanothece sp. (strain PCC 7822)</name>
    <dbReference type="NCBI Taxonomy" id="497965"/>
    <lineage>
        <taxon>Bacteria</taxon>
        <taxon>Bacillati</taxon>
        <taxon>Cyanobacteriota</taxon>
        <taxon>Cyanophyceae</taxon>
        <taxon>Oscillatoriophycideae</taxon>
        <taxon>Chroococcales</taxon>
        <taxon>Aphanothecaceae</taxon>
        <taxon>Gloeothece</taxon>
        <taxon>Gloeothece verrucosa</taxon>
    </lineage>
</organism>
<sequence length="98" mass="11890">MSKQKPLRYRERKLLRLYAHCELSMTPQAFYGKWDVNYEQIAEICHRSLSTVRGWFRQGENYRSPNSSDLRHLAMMDFIWQEFEAIPDELWQKLCNSD</sequence>
<gene>
    <name evidence="1" type="ordered locus">Cyan7822_6168</name>
</gene>
<protein>
    <recommendedName>
        <fullName evidence="3">Helix-turn-helix domain-containing protein</fullName>
    </recommendedName>
</protein>